<comment type="caution">
    <text evidence="2">The sequence shown here is derived from an EMBL/GenBank/DDBJ whole genome shotgun (WGS) entry which is preliminary data.</text>
</comment>
<dbReference type="AlphaFoldDB" id="A0A9P4QX84"/>
<sequence>MPHPTPRPRAETQTDPFPHFSLHREGVPAPASLPLSSPSPSPKPPPPSSSVNQGFFYTSPLTHTTHTLFPGTPRDLLEQRSPLFFKLPPSEGSLIIALGAYEDHEVEEQQDMPGCVHCSSSHTHTRTRPSSNPSTTAAAAATRNVDVVTVEHLWPYGASDERSKRVWRDAVARGGGGR</sequence>
<keyword evidence="3" id="KW-1185">Reference proteome</keyword>
<proteinExistence type="predicted"/>
<feature type="region of interest" description="Disordered" evidence="1">
    <location>
        <begin position="1"/>
        <end position="57"/>
    </location>
</feature>
<organism evidence="2 3">
    <name type="scientific">Polyplosphaeria fusca</name>
    <dbReference type="NCBI Taxonomy" id="682080"/>
    <lineage>
        <taxon>Eukaryota</taxon>
        <taxon>Fungi</taxon>
        <taxon>Dikarya</taxon>
        <taxon>Ascomycota</taxon>
        <taxon>Pezizomycotina</taxon>
        <taxon>Dothideomycetes</taxon>
        <taxon>Pleosporomycetidae</taxon>
        <taxon>Pleosporales</taxon>
        <taxon>Tetraplosphaeriaceae</taxon>
        <taxon>Polyplosphaeria</taxon>
    </lineage>
</organism>
<evidence type="ECO:0000256" key="1">
    <source>
        <dbReference type="SAM" id="MobiDB-lite"/>
    </source>
</evidence>
<feature type="compositionally biased region" description="Pro residues" evidence="1">
    <location>
        <begin position="37"/>
        <end position="48"/>
    </location>
</feature>
<protein>
    <submittedName>
        <fullName evidence="2">Uncharacterized protein</fullName>
    </submittedName>
</protein>
<gene>
    <name evidence="2" type="ORF">EJ04DRAFT_553858</name>
</gene>
<name>A0A9P4QX84_9PLEO</name>
<evidence type="ECO:0000313" key="2">
    <source>
        <dbReference type="EMBL" id="KAF2732754.1"/>
    </source>
</evidence>
<dbReference type="Proteomes" id="UP000799444">
    <property type="component" value="Unassembled WGS sequence"/>
</dbReference>
<dbReference type="EMBL" id="ML996172">
    <property type="protein sequence ID" value="KAF2732754.1"/>
    <property type="molecule type" value="Genomic_DNA"/>
</dbReference>
<reference evidence="2" key="1">
    <citation type="journal article" date="2020" name="Stud. Mycol.">
        <title>101 Dothideomycetes genomes: a test case for predicting lifestyles and emergence of pathogens.</title>
        <authorList>
            <person name="Haridas S."/>
            <person name="Albert R."/>
            <person name="Binder M."/>
            <person name="Bloem J."/>
            <person name="Labutti K."/>
            <person name="Salamov A."/>
            <person name="Andreopoulos B."/>
            <person name="Baker S."/>
            <person name="Barry K."/>
            <person name="Bills G."/>
            <person name="Bluhm B."/>
            <person name="Cannon C."/>
            <person name="Castanera R."/>
            <person name="Culley D."/>
            <person name="Daum C."/>
            <person name="Ezra D."/>
            <person name="Gonzalez J."/>
            <person name="Henrissat B."/>
            <person name="Kuo A."/>
            <person name="Liang C."/>
            <person name="Lipzen A."/>
            <person name="Lutzoni F."/>
            <person name="Magnuson J."/>
            <person name="Mondo S."/>
            <person name="Nolan M."/>
            <person name="Ohm R."/>
            <person name="Pangilinan J."/>
            <person name="Park H.-J."/>
            <person name="Ramirez L."/>
            <person name="Alfaro M."/>
            <person name="Sun H."/>
            <person name="Tritt A."/>
            <person name="Yoshinaga Y."/>
            <person name="Zwiers L.-H."/>
            <person name="Turgeon B."/>
            <person name="Goodwin S."/>
            <person name="Spatafora J."/>
            <person name="Crous P."/>
            <person name="Grigoriev I."/>
        </authorList>
    </citation>
    <scope>NUCLEOTIDE SEQUENCE</scope>
    <source>
        <strain evidence="2">CBS 125425</strain>
    </source>
</reference>
<evidence type="ECO:0000313" key="3">
    <source>
        <dbReference type="Proteomes" id="UP000799444"/>
    </source>
</evidence>
<accession>A0A9P4QX84</accession>